<dbReference type="AlphaFoldDB" id="A0A7J3MXQ8"/>
<protein>
    <recommendedName>
        <fullName evidence="3">DUF2283 domain-containing protein</fullName>
    </recommendedName>
</protein>
<dbReference type="EMBL" id="DTAU01000013">
    <property type="protein sequence ID" value="HFQ78166.1"/>
    <property type="molecule type" value="Genomic_DNA"/>
</dbReference>
<organism evidence="2">
    <name type="scientific">Ignisphaera aggregans</name>
    <dbReference type="NCBI Taxonomy" id="334771"/>
    <lineage>
        <taxon>Archaea</taxon>
        <taxon>Thermoproteota</taxon>
        <taxon>Thermoprotei</taxon>
        <taxon>Desulfurococcales</taxon>
        <taxon>Desulfurococcaceae</taxon>
        <taxon>Ignisphaera</taxon>
    </lineage>
</organism>
<reference evidence="2" key="1">
    <citation type="journal article" date="2020" name="mSystems">
        <title>Genome- and Community-Level Interaction Insights into Carbon Utilization and Element Cycling Functions of Hydrothermarchaeota in Hydrothermal Sediment.</title>
        <authorList>
            <person name="Zhou Z."/>
            <person name="Liu Y."/>
            <person name="Xu W."/>
            <person name="Pan J."/>
            <person name="Luo Z.H."/>
            <person name="Li M."/>
        </authorList>
    </citation>
    <scope>NUCLEOTIDE SEQUENCE [LARGE SCALE GENOMIC DNA]</scope>
    <source>
        <strain evidence="1">SpSt-629</strain>
        <strain evidence="2">SpSt-688</strain>
    </source>
</reference>
<sequence length="89" mass="10088">MVNVRITEISKVDDHYTIKLGLTIMDSTICINIDNVSRAVHNVEVKLRNNILYIDLIDESGKGFASCVIDLSHIHRKCLYCRSLTIPSQ</sequence>
<gene>
    <name evidence="1" type="ORF">ENT99_00485</name>
    <name evidence="2" type="ORF">ENU64_02235</name>
</gene>
<comment type="caution">
    <text evidence="2">The sequence shown here is derived from an EMBL/GenBank/DDBJ whole genome shotgun (WGS) entry which is preliminary data.</text>
</comment>
<dbReference type="EMBL" id="DTDH01000064">
    <property type="protein sequence ID" value="HGT98236.1"/>
    <property type="molecule type" value="Genomic_DNA"/>
</dbReference>
<evidence type="ECO:0000313" key="2">
    <source>
        <dbReference type="EMBL" id="HGT98236.1"/>
    </source>
</evidence>
<name>A0A7J3MXQ8_9CREN</name>
<accession>A0A7J3MXQ8</accession>
<proteinExistence type="predicted"/>
<evidence type="ECO:0000313" key="1">
    <source>
        <dbReference type="EMBL" id="HFQ78166.1"/>
    </source>
</evidence>
<evidence type="ECO:0008006" key="3">
    <source>
        <dbReference type="Google" id="ProtNLM"/>
    </source>
</evidence>